<evidence type="ECO:0000313" key="3">
    <source>
        <dbReference type="Proteomes" id="UP000597886"/>
    </source>
</evidence>
<name>A0AA90Z1C9_9RHOB</name>
<dbReference type="InterPro" id="IPR045601">
    <property type="entry name" value="DUF6455"/>
</dbReference>
<reference evidence="2" key="1">
    <citation type="submission" date="2019-12" db="EMBL/GenBank/DDBJ databases">
        <title>Ruegeria JWLKs population differentiation of coral mucus and skeleton niches.</title>
        <authorList>
            <person name="Luo D."/>
        </authorList>
    </citation>
    <scope>NUCLEOTIDE SEQUENCE</scope>
    <source>
        <strain evidence="2">HKCCD6181</strain>
    </source>
</reference>
<proteinExistence type="predicted"/>
<organism evidence="2 3">
    <name type="scientific">Ruegeria atlantica</name>
    <dbReference type="NCBI Taxonomy" id="81569"/>
    <lineage>
        <taxon>Bacteria</taxon>
        <taxon>Pseudomonadati</taxon>
        <taxon>Pseudomonadota</taxon>
        <taxon>Alphaproteobacteria</taxon>
        <taxon>Rhodobacterales</taxon>
        <taxon>Roseobacteraceae</taxon>
        <taxon>Ruegeria</taxon>
    </lineage>
</organism>
<dbReference type="RefSeq" id="WP_152458951.1">
    <property type="nucleotide sequence ID" value="NZ_WVRA01000002.1"/>
</dbReference>
<protein>
    <recommendedName>
        <fullName evidence="1">DUF6455 domain-containing protein</fullName>
    </recommendedName>
</protein>
<dbReference type="EMBL" id="WVRA01000002">
    <property type="protein sequence ID" value="NOE17962.1"/>
    <property type="molecule type" value="Genomic_DNA"/>
</dbReference>
<evidence type="ECO:0000313" key="2">
    <source>
        <dbReference type="EMBL" id="NOE17962.1"/>
    </source>
</evidence>
<sequence length="89" mass="10244">MTHLGEIMTHLRLVLRMGQATGTDLAAAYRKGHLKQEEWAEIVQQCRGCSWAKDCPEWLERREQVEQAPSTCPNRKYFAALKTKQVENA</sequence>
<gene>
    <name evidence="2" type="ORF">GS634_07470</name>
</gene>
<dbReference type="AlphaFoldDB" id="A0AA90Z1C9"/>
<feature type="domain" description="DUF6455" evidence="1">
    <location>
        <begin position="1"/>
        <end position="83"/>
    </location>
</feature>
<dbReference type="Proteomes" id="UP000597886">
    <property type="component" value="Unassembled WGS sequence"/>
</dbReference>
<accession>A0AA90Z1C9</accession>
<dbReference type="Pfam" id="PF20056">
    <property type="entry name" value="DUF6455"/>
    <property type="match status" value="1"/>
</dbReference>
<comment type="caution">
    <text evidence="2">The sequence shown here is derived from an EMBL/GenBank/DDBJ whole genome shotgun (WGS) entry which is preliminary data.</text>
</comment>
<evidence type="ECO:0000259" key="1">
    <source>
        <dbReference type="Pfam" id="PF20056"/>
    </source>
</evidence>